<comment type="caution">
    <text evidence="1">The sequence shown here is derived from an EMBL/GenBank/DDBJ whole genome shotgun (WGS) entry which is preliminary data.</text>
</comment>
<dbReference type="EMBL" id="LGHJ01000019">
    <property type="protein sequence ID" value="KPL73976.1"/>
    <property type="molecule type" value="Genomic_DNA"/>
</dbReference>
<gene>
    <name evidence="1" type="ORF">AC812_14550</name>
</gene>
<accession>A0A0P6XPB3</accession>
<evidence type="ECO:0000313" key="2">
    <source>
        <dbReference type="Proteomes" id="UP000050514"/>
    </source>
</evidence>
<dbReference type="AlphaFoldDB" id="A0A0P6XPB3"/>
<reference evidence="1 2" key="1">
    <citation type="submission" date="2015-07" db="EMBL/GenBank/DDBJ databases">
        <title>Draft genome of Bellilinea caldifistulae DSM 17877.</title>
        <authorList>
            <person name="Hemp J."/>
            <person name="Ward L.M."/>
            <person name="Pace L.A."/>
            <person name="Fischer W.W."/>
        </authorList>
    </citation>
    <scope>NUCLEOTIDE SEQUENCE [LARGE SCALE GENOMIC DNA]</scope>
    <source>
        <strain evidence="1 2">GOMI-1</strain>
    </source>
</reference>
<evidence type="ECO:0000313" key="1">
    <source>
        <dbReference type="EMBL" id="KPL73976.1"/>
    </source>
</evidence>
<protein>
    <submittedName>
        <fullName evidence="1">Uncharacterized protein</fullName>
    </submittedName>
</protein>
<proteinExistence type="predicted"/>
<keyword evidence="2" id="KW-1185">Reference proteome</keyword>
<organism evidence="1 2">
    <name type="scientific">Bellilinea caldifistulae</name>
    <dbReference type="NCBI Taxonomy" id="360411"/>
    <lineage>
        <taxon>Bacteria</taxon>
        <taxon>Bacillati</taxon>
        <taxon>Chloroflexota</taxon>
        <taxon>Anaerolineae</taxon>
        <taxon>Anaerolineales</taxon>
        <taxon>Anaerolineaceae</taxon>
        <taxon>Bellilinea</taxon>
    </lineage>
</organism>
<sequence>MLEIQCQKWGDIGKISCLEKSSGRTELRFDPPQPITPNELPKYENLLSVEVLGLRGRLADLYGQKDVFRAILSD</sequence>
<dbReference type="Proteomes" id="UP000050514">
    <property type="component" value="Unassembled WGS sequence"/>
</dbReference>
<name>A0A0P6XPB3_9CHLR</name>